<organism evidence="1 2">
    <name type="scientific">Brassica cretica</name>
    <name type="common">Mustard</name>
    <dbReference type="NCBI Taxonomy" id="69181"/>
    <lineage>
        <taxon>Eukaryota</taxon>
        <taxon>Viridiplantae</taxon>
        <taxon>Streptophyta</taxon>
        <taxon>Embryophyta</taxon>
        <taxon>Tracheophyta</taxon>
        <taxon>Spermatophyta</taxon>
        <taxon>Magnoliopsida</taxon>
        <taxon>eudicotyledons</taxon>
        <taxon>Gunneridae</taxon>
        <taxon>Pentapetalae</taxon>
        <taxon>rosids</taxon>
        <taxon>malvids</taxon>
        <taxon>Brassicales</taxon>
        <taxon>Brassicaceae</taxon>
        <taxon>Brassiceae</taxon>
        <taxon>Brassica</taxon>
    </lineage>
</organism>
<dbReference type="AlphaFoldDB" id="A0A8S9NW41"/>
<dbReference type="Proteomes" id="UP000712600">
    <property type="component" value="Unassembled WGS sequence"/>
</dbReference>
<evidence type="ECO:0000313" key="2">
    <source>
        <dbReference type="Proteomes" id="UP000712600"/>
    </source>
</evidence>
<gene>
    <name evidence="1" type="ORF">F2Q69_00001802</name>
</gene>
<reference evidence="1" key="1">
    <citation type="submission" date="2019-12" db="EMBL/GenBank/DDBJ databases">
        <title>Genome sequencing and annotation of Brassica cretica.</title>
        <authorList>
            <person name="Studholme D.J."/>
            <person name="Sarris P."/>
        </authorList>
    </citation>
    <scope>NUCLEOTIDE SEQUENCE</scope>
    <source>
        <strain evidence="1">PFS-109/04</strain>
        <tissue evidence="1">Leaf</tissue>
    </source>
</reference>
<sequence>MVQGTTSQLNYQATDISPSNEICEEECCLTVNLLDKFVTCLIRAVEVHALGLNELRETRVQSHLTALQRSIYEKPNTDLWWGCRLLLDEKVDTLEG</sequence>
<protein>
    <submittedName>
        <fullName evidence="1">Uncharacterized protein</fullName>
    </submittedName>
</protein>
<dbReference type="EMBL" id="QGKX02001521">
    <property type="protein sequence ID" value="KAF3509198.1"/>
    <property type="molecule type" value="Genomic_DNA"/>
</dbReference>
<accession>A0A8S9NW41</accession>
<comment type="caution">
    <text evidence="1">The sequence shown here is derived from an EMBL/GenBank/DDBJ whole genome shotgun (WGS) entry which is preliminary data.</text>
</comment>
<evidence type="ECO:0000313" key="1">
    <source>
        <dbReference type="EMBL" id="KAF3509198.1"/>
    </source>
</evidence>
<name>A0A8S9NW41_BRACR</name>
<proteinExistence type="predicted"/>